<dbReference type="AlphaFoldDB" id="A0A517Y4U1"/>
<dbReference type="PANTHER" id="PTHR48081">
    <property type="entry name" value="AB HYDROLASE SUPERFAMILY PROTEIN C4A8.06C"/>
    <property type="match status" value="1"/>
</dbReference>
<keyword evidence="5" id="KW-1185">Reference proteome</keyword>
<evidence type="ECO:0000313" key="5">
    <source>
        <dbReference type="Proteomes" id="UP000315017"/>
    </source>
</evidence>
<reference evidence="4 5" key="1">
    <citation type="submission" date="2019-02" db="EMBL/GenBank/DDBJ databases">
        <title>Deep-cultivation of Planctomycetes and their phenomic and genomic characterization uncovers novel biology.</title>
        <authorList>
            <person name="Wiegand S."/>
            <person name="Jogler M."/>
            <person name="Boedeker C."/>
            <person name="Pinto D."/>
            <person name="Vollmers J."/>
            <person name="Rivas-Marin E."/>
            <person name="Kohn T."/>
            <person name="Peeters S.H."/>
            <person name="Heuer A."/>
            <person name="Rast P."/>
            <person name="Oberbeckmann S."/>
            <person name="Bunk B."/>
            <person name="Jeske O."/>
            <person name="Meyerdierks A."/>
            <person name="Storesund J.E."/>
            <person name="Kallscheuer N."/>
            <person name="Luecker S."/>
            <person name="Lage O.M."/>
            <person name="Pohl T."/>
            <person name="Merkel B.J."/>
            <person name="Hornburger P."/>
            <person name="Mueller R.-W."/>
            <person name="Bruemmer F."/>
            <person name="Labrenz M."/>
            <person name="Spormann A.M."/>
            <person name="Op den Camp H."/>
            <person name="Overmann J."/>
            <person name="Amann R."/>
            <person name="Jetten M.S.M."/>
            <person name="Mascher T."/>
            <person name="Medema M.H."/>
            <person name="Devos D.P."/>
            <person name="Kaster A.-K."/>
            <person name="Ovreas L."/>
            <person name="Rohde M."/>
            <person name="Galperin M.Y."/>
            <person name="Jogler C."/>
        </authorList>
    </citation>
    <scope>NUCLEOTIDE SEQUENCE [LARGE SCALE GENOMIC DNA]</scope>
    <source>
        <strain evidence="4 5">ETA_A8</strain>
    </source>
</reference>
<dbReference type="KEGG" id="aagg:ETAA8_02790"/>
<feature type="signal peptide" evidence="2">
    <location>
        <begin position="1"/>
        <end position="24"/>
    </location>
</feature>
<dbReference type="PANTHER" id="PTHR48081:SF13">
    <property type="entry name" value="ALPHA_BETA HYDROLASE"/>
    <property type="match status" value="1"/>
</dbReference>
<organism evidence="4 5">
    <name type="scientific">Anatilimnocola aggregata</name>
    <dbReference type="NCBI Taxonomy" id="2528021"/>
    <lineage>
        <taxon>Bacteria</taxon>
        <taxon>Pseudomonadati</taxon>
        <taxon>Planctomycetota</taxon>
        <taxon>Planctomycetia</taxon>
        <taxon>Pirellulales</taxon>
        <taxon>Pirellulaceae</taxon>
        <taxon>Anatilimnocola</taxon>
    </lineage>
</organism>
<dbReference type="InterPro" id="IPR050300">
    <property type="entry name" value="GDXG_lipolytic_enzyme"/>
</dbReference>
<sequence length="304" mass="33034" precursor="true">MKLRVTSWAWALFCSGAFLFPSLAQETPKTAPPMPPAGVLYQPDLEYGTGAGEKLKLDLARPEKLDKAAPCVVVIHGGAWRAGDKRQHTNIIFQLAQQGYVAATIQYRLVPKHRFPAQVEDVKCAVRYLRASAAEHKLNPEMIGAIGFSAGAHLSMMLGTMSKDDGLEGDGGHADQSSRVQCVVAFFGPTDMERKDLPAVSVGLLSDFVGTTPEEDKGERKRASPITYLDQGDAPILIFQGTKDKLIPTSQALVMADAMTKAGVPGRVELLIGADHGWGGEELIRTWNESLLFFSQHLKPKPVR</sequence>
<dbReference type="InterPro" id="IPR049492">
    <property type="entry name" value="BD-FAE-like_dom"/>
</dbReference>
<dbReference type="Proteomes" id="UP000315017">
    <property type="component" value="Chromosome"/>
</dbReference>
<keyword evidence="1 4" id="KW-0378">Hydrolase</keyword>
<evidence type="ECO:0000256" key="2">
    <source>
        <dbReference type="SAM" id="SignalP"/>
    </source>
</evidence>
<name>A0A517Y4U1_9BACT</name>
<dbReference type="Pfam" id="PF20434">
    <property type="entry name" value="BD-FAE"/>
    <property type="match status" value="1"/>
</dbReference>
<dbReference type="Gene3D" id="3.40.50.1820">
    <property type="entry name" value="alpha/beta hydrolase"/>
    <property type="match status" value="1"/>
</dbReference>
<feature type="chain" id="PRO_5022066255" evidence="2">
    <location>
        <begin position="25"/>
        <end position="304"/>
    </location>
</feature>
<evidence type="ECO:0000259" key="3">
    <source>
        <dbReference type="Pfam" id="PF20434"/>
    </source>
</evidence>
<dbReference type="EMBL" id="CP036274">
    <property type="protein sequence ID" value="QDU25216.1"/>
    <property type="molecule type" value="Genomic_DNA"/>
</dbReference>
<gene>
    <name evidence="4" type="primary">nlhH_1</name>
    <name evidence="4" type="ORF">ETAA8_02790</name>
</gene>
<dbReference type="OrthoDB" id="265201at2"/>
<evidence type="ECO:0000256" key="1">
    <source>
        <dbReference type="ARBA" id="ARBA00022801"/>
    </source>
</evidence>
<protein>
    <submittedName>
        <fullName evidence="4">Carboxylesterase NlhH</fullName>
        <ecNumber evidence="4">3.1.1.1</ecNumber>
    </submittedName>
</protein>
<keyword evidence="2" id="KW-0732">Signal</keyword>
<dbReference type="EC" id="3.1.1.1" evidence="4"/>
<dbReference type="GO" id="GO:0106435">
    <property type="term" value="F:carboxylesterase activity"/>
    <property type="evidence" value="ECO:0007669"/>
    <property type="project" value="UniProtKB-EC"/>
</dbReference>
<accession>A0A517Y4U1</accession>
<dbReference type="InterPro" id="IPR029058">
    <property type="entry name" value="AB_hydrolase_fold"/>
</dbReference>
<proteinExistence type="predicted"/>
<dbReference type="SUPFAM" id="SSF53474">
    <property type="entry name" value="alpha/beta-Hydrolases"/>
    <property type="match status" value="1"/>
</dbReference>
<dbReference type="RefSeq" id="WP_145083789.1">
    <property type="nucleotide sequence ID" value="NZ_CP036274.1"/>
</dbReference>
<feature type="domain" description="BD-FAE-like" evidence="3">
    <location>
        <begin position="57"/>
        <end position="257"/>
    </location>
</feature>
<evidence type="ECO:0000313" key="4">
    <source>
        <dbReference type="EMBL" id="QDU25216.1"/>
    </source>
</evidence>